<dbReference type="InterPro" id="IPR046922">
    <property type="entry name" value="CATRA-N"/>
</dbReference>
<dbReference type="Pfam" id="PF20269">
    <property type="entry name" value="CATRA-N"/>
    <property type="match status" value="1"/>
</dbReference>
<dbReference type="OrthoDB" id="3365840at2"/>
<sequence length="458" mass="50343">MIAPALLAYFHIPLEGPNAAEGRAWLDEAWRVLGEELGFTEPVPGLGAGTELSGGTGLLAARQRDGDEVWQASVRLEHDVRCLTVMMAPPRDRDCAEAWAGLEAELARLGRPAAGVLGETRILLALDPEDDLEALRTAVPGGGSVGWSRRPDRIAVPGGVVRVWETGPPADDRVVRRLVAVAPVELERRLDRLVWTTGDGELTALARHLMHAAKLRYQVRVFLRDRAIARGRGTPEEIAPALRVMRRGVGIIVENLRKAISGDLLSDGGPVADDLALGTWFLTRLDDELDALGSPRDARPEPVRLSGPDVFVSYIHDSEQHKKDVRVFADLLRDQGVNVHLDQYYPDVRRDWYEWMLNRVPTAAYVIVVASPMCRIVGDAAGDPAQNLGGRSEMGLLRELMHSDRPRWTRRMLPVVLPGRSVGDIPLFLQPRTMDHYLIPSLTAAGVRPVLVAMKAAD</sequence>
<reference evidence="3" key="1">
    <citation type="submission" date="2016-10" db="EMBL/GenBank/DDBJ databases">
        <authorList>
            <person name="Varghese N."/>
            <person name="Submissions S."/>
        </authorList>
    </citation>
    <scope>NUCLEOTIDE SEQUENCE [LARGE SCALE GENOMIC DNA]</scope>
    <source>
        <strain evidence="3">DSM 44232</strain>
    </source>
</reference>
<dbReference type="Pfam" id="PF08357">
    <property type="entry name" value="SEFIR"/>
    <property type="match status" value="1"/>
</dbReference>
<gene>
    <name evidence="2" type="ORF">SAMN04488564_12162</name>
</gene>
<protein>
    <submittedName>
        <fullName evidence="2">SEFIR domain-containing protein</fullName>
    </submittedName>
</protein>
<dbReference type="STRING" id="84724.SAMN04488564_12162"/>
<evidence type="ECO:0000313" key="3">
    <source>
        <dbReference type="Proteomes" id="UP000198583"/>
    </source>
</evidence>
<dbReference type="Proteomes" id="UP000198583">
    <property type="component" value="Unassembled WGS sequence"/>
</dbReference>
<name>A0A1I6FIH0_9PSEU</name>
<dbReference type="InterPro" id="IPR046923">
    <property type="entry name" value="CATRA-C"/>
</dbReference>
<organism evidence="2 3">
    <name type="scientific">Lentzea waywayandensis</name>
    <dbReference type="NCBI Taxonomy" id="84724"/>
    <lineage>
        <taxon>Bacteria</taxon>
        <taxon>Bacillati</taxon>
        <taxon>Actinomycetota</taxon>
        <taxon>Actinomycetes</taxon>
        <taxon>Pseudonocardiales</taxon>
        <taxon>Pseudonocardiaceae</taxon>
        <taxon>Lentzea</taxon>
    </lineage>
</organism>
<proteinExistence type="predicted"/>
<keyword evidence="3" id="KW-1185">Reference proteome</keyword>
<evidence type="ECO:0000313" key="2">
    <source>
        <dbReference type="EMBL" id="SFR29739.1"/>
    </source>
</evidence>
<dbReference type="InterPro" id="IPR035897">
    <property type="entry name" value="Toll_tir_struct_dom_sf"/>
</dbReference>
<dbReference type="EMBL" id="FOYL01000021">
    <property type="protein sequence ID" value="SFR29739.1"/>
    <property type="molecule type" value="Genomic_DNA"/>
</dbReference>
<dbReference type="SUPFAM" id="SSF52200">
    <property type="entry name" value="Toll/Interleukin receptor TIR domain"/>
    <property type="match status" value="1"/>
</dbReference>
<dbReference type="NCBIfam" id="NF038357">
    <property type="entry name" value="BN6_48550_fam"/>
    <property type="match status" value="1"/>
</dbReference>
<dbReference type="RefSeq" id="WP_093606122.1">
    <property type="nucleotide sequence ID" value="NZ_FOYL01000021.1"/>
</dbReference>
<evidence type="ECO:0000259" key="1">
    <source>
        <dbReference type="PROSITE" id="PS51534"/>
    </source>
</evidence>
<accession>A0A1I6FIH0</accession>
<dbReference type="InterPro" id="IPR013568">
    <property type="entry name" value="SEFIR_dom"/>
</dbReference>
<feature type="domain" description="SEFIR" evidence="1">
    <location>
        <begin position="307"/>
        <end position="446"/>
    </location>
</feature>
<dbReference type="Pfam" id="PF20270">
    <property type="entry name" value="CATRA-C"/>
    <property type="match status" value="2"/>
</dbReference>
<dbReference type="AlphaFoldDB" id="A0A1I6FIH0"/>
<dbReference type="PROSITE" id="PS51534">
    <property type="entry name" value="SEFIR"/>
    <property type="match status" value="1"/>
</dbReference>